<keyword evidence="1" id="KW-0479">Metal-binding</keyword>
<feature type="domain" description="4Fe-4S ferredoxin-type" evidence="4">
    <location>
        <begin position="77"/>
        <end position="109"/>
    </location>
</feature>
<dbReference type="GO" id="GO:0051536">
    <property type="term" value="F:iron-sulfur cluster binding"/>
    <property type="evidence" value="ECO:0007669"/>
    <property type="project" value="UniProtKB-KW"/>
</dbReference>
<name>A0A1G7M820_9RHOB</name>
<evidence type="ECO:0000313" key="5">
    <source>
        <dbReference type="EMBL" id="SDF57774.1"/>
    </source>
</evidence>
<dbReference type="GO" id="GO:0046872">
    <property type="term" value="F:metal ion binding"/>
    <property type="evidence" value="ECO:0007669"/>
    <property type="project" value="UniProtKB-KW"/>
</dbReference>
<dbReference type="Gene3D" id="1.10.1060.10">
    <property type="entry name" value="Alpha-helical ferredoxin"/>
    <property type="match status" value="1"/>
</dbReference>
<dbReference type="Proteomes" id="UP000198994">
    <property type="component" value="Unassembled WGS sequence"/>
</dbReference>
<dbReference type="Pfam" id="PF13183">
    <property type="entry name" value="Fer4_8"/>
    <property type="match status" value="1"/>
</dbReference>
<proteinExistence type="predicted"/>
<evidence type="ECO:0000259" key="4">
    <source>
        <dbReference type="PROSITE" id="PS51379"/>
    </source>
</evidence>
<dbReference type="InterPro" id="IPR009051">
    <property type="entry name" value="Helical_ferredxn"/>
</dbReference>
<evidence type="ECO:0000256" key="3">
    <source>
        <dbReference type="ARBA" id="ARBA00023014"/>
    </source>
</evidence>
<dbReference type="RefSeq" id="WP_207545905.1">
    <property type="nucleotide sequence ID" value="NZ_FNAV01000031.1"/>
</dbReference>
<dbReference type="PROSITE" id="PS51379">
    <property type="entry name" value="4FE4S_FER_2"/>
    <property type="match status" value="1"/>
</dbReference>
<dbReference type="InterPro" id="IPR017900">
    <property type="entry name" value="4Fe4S_Fe_S_CS"/>
</dbReference>
<dbReference type="STRING" id="282683.SAMN04488105_1312"/>
<organism evidence="5 6">
    <name type="scientific">Salipiger thiooxidans</name>
    <dbReference type="NCBI Taxonomy" id="282683"/>
    <lineage>
        <taxon>Bacteria</taxon>
        <taxon>Pseudomonadati</taxon>
        <taxon>Pseudomonadota</taxon>
        <taxon>Alphaproteobacteria</taxon>
        <taxon>Rhodobacterales</taxon>
        <taxon>Roseobacteraceae</taxon>
        <taxon>Salipiger</taxon>
    </lineage>
</organism>
<sequence>MGIATTPFRPFNAPNGDPLEKACRCNGNAQCLSYAASVPMCPSFKATGDVRHSPKGRADALRAWHEDRRTAEATIDEADLLGTLDTCLGCKACSTTCPVQVDIPAMRAAFYADVYTRKARPLADRAMLLAELLSPLMLRASTVIRPFWPLARRAAEAVLGVTDLPADLAQPLPRSARVSLSELKQRALPERAFLVWRDWFSALYDGATQRDVYQGLTALGYVPLFVEMLPAGKVAGDLGDRAGFAKMAGRLVAALSDGAASGAPEVLLPQEFLAAEVRRGATGYPACLPGTHAAAEDQIQGHQMPRRKRWFDARTVSQMPCKLFGQGVSTEAY</sequence>
<evidence type="ECO:0000256" key="1">
    <source>
        <dbReference type="ARBA" id="ARBA00022723"/>
    </source>
</evidence>
<dbReference type="InterPro" id="IPR017896">
    <property type="entry name" value="4Fe4S_Fe-S-bd"/>
</dbReference>
<evidence type="ECO:0000256" key="2">
    <source>
        <dbReference type="ARBA" id="ARBA00023004"/>
    </source>
</evidence>
<gene>
    <name evidence="5" type="ORF">SAMN04488105_1312</name>
</gene>
<reference evidence="6" key="1">
    <citation type="submission" date="2016-10" db="EMBL/GenBank/DDBJ databases">
        <authorList>
            <person name="Varghese N."/>
            <person name="Submissions S."/>
        </authorList>
    </citation>
    <scope>NUCLEOTIDE SEQUENCE [LARGE SCALE GENOMIC DNA]</scope>
    <source>
        <strain evidence="6">DSM 10146</strain>
    </source>
</reference>
<dbReference type="PANTHER" id="PTHR32479:SF19">
    <property type="entry name" value="ANAEROBIC GLYCEROL-3-PHOSPHATE DEHYDROGENASE SUBUNIT C"/>
    <property type="match status" value="1"/>
</dbReference>
<protein>
    <submittedName>
        <fullName evidence="5">4Fe-4S dicluster domain-containing protein</fullName>
    </submittedName>
</protein>
<evidence type="ECO:0000313" key="6">
    <source>
        <dbReference type="Proteomes" id="UP000198994"/>
    </source>
</evidence>
<keyword evidence="6" id="KW-1185">Reference proteome</keyword>
<dbReference type="PROSITE" id="PS00198">
    <property type="entry name" value="4FE4S_FER_1"/>
    <property type="match status" value="1"/>
</dbReference>
<keyword evidence="2" id="KW-0408">Iron</keyword>
<accession>A0A1G7M820</accession>
<keyword evidence="3" id="KW-0411">Iron-sulfur</keyword>
<dbReference type="SUPFAM" id="SSF46548">
    <property type="entry name" value="alpha-helical ferredoxin"/>
    <property type="match status" value="1"/>
</dbReference>
<dbReference type="AlphaFoldDB" id="A0A1G7M820"/>
<dbReference type="PANTHER" id="PTHR32479">
    <property type="entry name" value="GLYCOLATE OXIDASE IRON-SULFUR SUBUNIT"/>
    <property type="match status" value="1"/>
</dbReference>
<dbReference type="EMBL" id="FNAV01000031">
    <property type="protein sequence ID" value="SDF57774.1"/>
    <property type="molecule type" value="Genomic_DNA"/>
</dbReference>